<comment type="caution">
    <text evidence="9">The sequence shown here is derived from an EMBL/GenBank/DDBJ whole genome shotgun (WGS) entry which is preliminary data.</text>
</comment>
<evidence type="ECO:0008006" key="11">
    <source>
        <dbReference type="Google" id="ProtNLM"/>
    </source>
</evidence>
<gene>
    <name evidence="9" type="ORF">HOP12_04620</name>
</gene>
<dbReference type="GO" id="GO:0016763">
    <property type="term" value="F:pentosyltransferase activity"/>
    <property type="evidence" value="ECO:0007669"/>
    <property type="project" value="TreeGrafter"/>
</dbReference>
<dbReference type="GO" id="GO:0009103">
    <property type="term" value="P:lipopolysaccharide biosynthetic process"/>
    <property type="evidence" value="ECO:0007669"/>
    <property type="project" value="UniProtKB-ARBA"/>
</dbReference>
<dbReference type="GO" id="GO:0005886">
    <property type="term" value="C:plasma membrane"/>
    <property type="evidence" value="ECO:0007669"/>
    <property type="project" value="UniProtKB-SubCell"/>
</dbReference>
<dbReference type="Proteomes" id="UP000580839">
    <property type="component" value="Unassembled WGS sequence"/>
</dbReference>
<evidence type="ECO:0000256" key="7">
    <source>
        <dbReference type="ARBA" id="ARBA00023136"/>
    </source>
</evidence>
<name>A0A849SKR5_UNCEI</name>
<evidence type="ECO:0000256" key="5">
    <source>
        <dbReference type="ARBA" id="ARBA00022692"/>
    </source>
</evidence>
<keyword evidence="6 8" id="KW-1133">Transmembrane helix</keyword>
<dbReference type="InterPro" id="IPR050297">
    <property type="entry name" value="LipidA_mod_glycosyltrf_83"/>
</dbReference>
<keyword evidence="7 8" id="KW-0472">Membrane</keyword>
<dbReference type="PANTHER" id="PTHR33908">
    <property type="entry name" value="MANNOSYLTRANSFERASE YKCB-RELATED"/>
    <property type="match status" value="1"/>
</dbReference>
<feature type="transmembrane region" description="Helical" evidence="8">
    <location>
        <begin position="98"/>
        <end position="119"/>
    </location>
</feature>
<evidence type="ECO:0000256" key="3">
    <source>
        <dbReference type="ARBA" id="ARBA00022676"/>
    </source>
</evidence>
<feature type="transmembrane region" description="Helical" evidence="8">
    <location>
        <begin position="220"/>
        <end position="239"/>
    </location>
</feature>
<keyword evidence="4" id="KW-0808">Transferase</keyword>
<evidence type="ECO:0000256" key="2">
    <source>
        <dbReference type="ARBA" id="ARBA00022475"/>
    </source>
</evidence>
<keyword evidence="2" id="KW-1003">Cell membrane</keyword>
<keyword evidence="3" id="KW-0328">Glycosyltransferase</keyword>
<evidence type="ECO:0000256" key="4">
    <source>
        <dbReference type="ARBA" id="ARBA00022679"/>
    </source>
</evidence>
<evidence type="ECO:0000256" key="6">
    <source>
        <dbReference type="ARBA" id="ARBA00022989"/>
    </source>
</evidence>
<reference evidence="9 10" key="1">
    <citation type="submission" date="2020-04" db="EMBL/GenBank/DDBJ databases">
        <title>Metagenomic profiling of ammonia- and methane-oxidizing microorganisms in a Dutch drinking water treatment plant.</title>
        <authorList>
            <person name="Poghosyan L."/>
            <person name="Leucker S."/>
        </authorList>
    </citation>
    <scope>NUCLEOTIDE SEQUENCE [LARGE SCALE GENOMIC DNA]</scope>
    <source>
        <strain evidence="9">S-RSF-IL-03</strain>
    </source>
</reference>
<accession>A0A849SKR5</accession>
<feature type="transmembrane region" description="Helical" evidence="8">
    <location>
        <begin position="337"/>
        <end position="356"/>
    </location>
</feature>
<proteinExistence type="predicted"/>
<evidence type="ECO:0000256" key="8">
    <source>
        <dbReference type="SAM" id="Phobius"/>
    </source>
</evidence>
<dbReference type="EMBL" id="JABFRW010000050">
    <property type="protein sequence ID" value="NOT33437.1"/>
    <property type="molecule type" value="Genomic_DNA"/>
</dbReference>
<feature type="transmembrane region" description="Helical" evidence="8">
    <location>
        <begin position="181"/>
        <end position="214"/>
    </location>
</feature>
<evidence type="ECO:0000256" key="1">
    <source>
        <dbReference type="ARBA" id="ARBA00004651"/>
    </source>
</evidence>
<evidence type="ECO:0000313" key="9">
    <source>
        <dbReference type="EMBL" id="NOT33437.1"/>
    </source>
</evidence>
<feature type="transmembrane region" description="Helical" evidence="8">
    <location>
        <begin position="308"/>
        <end position="325"/>
    </location>
</feature>
<feature type="transmembrane region" description="Helical" evidence="8">
    <location>
        <begin position="284"/>
        <end position="302"/>
    </location>
</feature>
<evidence type="ECO:0000313" key="10">
    <source>
        <dbReference type="Proteomes" id="UP000580839"/>
    </source>
</evidence>
<dbReference type="AlphaFoldDB" id="A0A849SKR5"/>
<feature type="transmembrane region" description="Helical" evidence="8">
    <location>
        <begin position="362"/>
        <end position="380"/>
    </location>
</feature>
<comment type="subcellular location">
    <subcellularLocation>
        <location evidence="1">Cell membrane</location>
        <topology evidence="1">Multi-pass membrane protein</topology>
    </subcellularLocation>
</comment>
<keyword evidence="5 8" id="KW-0812">Transmembrane</keyword>
<feature type="transmembrane region" description="Helical" evidence="8">
    <location>
        <begin position="151"/>
        <end position="169"/>
    </location>
</feature>
<sequence length="521" mass="55207">MSRRPFPRTTPPSRLEPVLASVVAAVLAMLWAPRAARFTTDSESYLDVAANLRAGLGLVQQVVDFWRPQLPDPLGMWPPLYPGTLAAFAAFGVPLERAATLVPGLAFVAFAALFHAFALRVTTRPAARIATAITLLSPALGRASGMAWSEWPFLMWIGASCLMLELALGDGRGRHDARRRLWLAVIAGAFAGFACLTRYLGGALVVSAALVLLISSAPRARLAGFLAPALGLPGLWAIWNLRHFGRPFGPALPRAHETMLEVCGQFASAMRWTLLPAPMPPHTLLAVVALAGIAALLVTSLVLGRSRAIAGAFALCFAASLVAARSGASVNPIGERYVLPLIPFVWLAAASTLAWLAARLRAGAALATVLAVVLPCAAGVQTIRELRARPTPALEPRARAALHDELRALLGDGRGPVLSDAAHSVRPATGRAAIEVPEAGFRLRPFLEVDELRWRGRGVREAVFSNASWRGDGDGLALALATARHGAWLAQRIAPGSPSRWTVIDSSAHFVHFALDSAAAN</sequence>
<protein>
    <recommendedName>
        <fullName evidence="11">Glycosyltransferase RgtA/B/C/D-like domain-containing protein</fullName>
    </recommendedName>
</protein>
<organism evidence="9 10">
    <name type="scientific">Eiseniibacteriota bacterium</name>
    <dbReference type="NCBI Taxonomy" id="2212470"/>
    <lineage>
        <taxon>Bacteria</taxon>
        <taxon>Candidatus Eiseniibacteriota</taxon>
    </lineage>
</organism>
<dbReference type="PANTHER" id="PTHR33908:SF11">
    <property type="entry name" value="MEMBRANE PROTEIN"/>
    <property type="match status" value="1"/>
</dbReference>